<dbReference type="GeneTree" id="ENSGT01000000216191"/>
<dbReference type="InterPro" id="IPR048528">
    <property type="entry name" value="Lamp2-like_luminal"/>
</dbReference>
<dbReference type="AlphaFoldDB" id="A0A3P8WUL5"/>
<keyword evidence="8" id="KW-0458">Lysosome</keyword>
<reference evidence="12 13" key="1">
    <citation type="journal article" date="2014" name="Nat. Genet.">
        <title>Whole-genome sequence of a flatfish provides insights into ZW sex chromosome evolution and adaptation to a benthic lifestyle.</title>
        <authorList>
            <person name="Chen S."/>
            <person name="Zhang G."/>
            <person name="Shao C."/>
            <person name="Huang Q."/>
            <person name="Liu G."/>
            <person name="Zhang P."/>
            <person name="Song W."/>
            <person name="An N."/>
            <person name="Chalopin D."/>
            <person name="Volff J.N."/>
            <person name="Hong Y."/>
            <person name="Li Q."/>
            <person name="Sha Z."/>
            <person name="Zhou H."/>
            <person name="Xie M."/>
            <person name="Yu Q."/>
            <person name="Liu Y."/>
            <person name="Xiang H."/>
            <person name="Wang N."/>
            <person name="Wu K."/>
            <person name="Yang C."/>
            <person name="Zhou Q."/>
            <person name="Liao X."/>
            <person name="Yang L."/>
            <person name="Hu Q."/>
            <person name="Zhang J."/>
            <person name="Meng L."/>
            <person name="Jin L."/>
            <person name="Tian Y."/>
            <person name="Lian J."/>
            <person name="Yang J."/>
            <person name="Miao G."/>
            <person name="Liu S."/>
            <person name="Liang Z."/>
            <person name="Yan F."/>
            <person name="Li Y."/>
            <person name="Sun B."/>
            <person name="Zhang H."/>
            <person name="Zhang J."/>
            <person name="Zhu Y."/>
            <person name="Du M."/>
            <person name="Zhao Y."/>
            <person name="Schartl M."/>
            <person name="Tang Q."/>
            <person name="Wang J."/>
        </authorList>
    </citation>
    <scope>NUCLEOTIDE SEQUENCE</scope>
</reference>
<dbReference type="GO" id="GO:0031902">
    <property type="term" value="C:late endosome membrane"/>
    <property type="evidence" value="ECO:0007669"/>
    <property type="project" value="TreeGrafter"/>
</dbReference>
<dbReference type="Proteomes" id="UP000265120">
    <property type="component" value="Chromosome 2"/>
</dbReference>
<dbReference type="PANTHER" id="PTHR11506:SF30">
    <property type="entry name" value="LYSOSOME-ASSOCIATED MEMBRANE GLYCOPROTEIN 3"/>
    <property type="match status" value="1"/>
</dbReference>
<dbReference type="PANTHER" id="PTHR11506">
    <property type="entry name" value="LYSOSOME-ASSOCIATED MEMBRANE GLYCOPROTEIN"/>
    <property type="match status" value="1"/>
</dbReference>
<dbReference type="GO" id="GO:0072594">
    <property type="term" value="P:establishment of protein localization to organelle"/>
    <property type="evidence" value="ECO:0007669"/>
    <property type="project" value="TreeGrafter"/>
</dbReference>
<protein>
    <submittedName>
        <fullName evidence="12">Lysosome-associated membrane glycoprotein 3</fullName>
    </submittedName>
</protein>
<keyword evidence="6 8" id="KW-0472">Membrane</keyword>
<dbReference type="KEGG" id="csem:103396587"/>
<evidence type="ECO:0000256" key="1">
    <source>
        <dbReference type="ARBA" id="ARBA00004530"/>
    </source>
</evidence>
<dbReference type="GeneID" id="103396587"/>
<reference evidence="12" key="2">
    <citation type="submission" date="2025-08" db="UniProtKB">
        <authorList>
            <consortium name="Ensembl"/>
        </authorList>
    </citation>
    <scope>IDENTIFICATION</scope>
</reference>
<feature type="signal peptide" evidence="10">
    <location>
        <begin position="1"/>
        <end position="24"/>
    </location>
</feature>
<accession>A0A3P8WUL5</accession>
<dbReference type="RefSeq" id="XP_008332956.1">
    <property type="nucleotide sequence ID" value="XM_008334734.3"/>
</dbReference>
<keyword evidence="2 8" id="KW-0812">Transmembrane</keyword>
<keyword evidence="3 10" id="KW-0732">Signal</keyword>
<dbReference type="Pfam" id="PF01299">
    <property type="entry name" value="Lamp2-like_luminal"/>
    <property type="match status" value="1"/>
</dbReference>
<feature type="chain" id="PRO_5018029870" evidence="10">
    <location>
        <begin position="25"/>
        <end position="242"/>
    </location>
</feature>
<comment type="caution">
    <text evidence="8">Lacks conserved residue(s) required for the propagation of feature annotation.</text>
</comment>
<dbReference type="GO" id="GO:0005886">
    <property type="term" value="C:plasma membrane"/>
    <property type="evidence" value="ECO:0007669"/>
    <property type="project" value="TreeGrafter"/>
</dbReference>
<keyword evidence="5 9" id="KW-1133">Transmembrane helix</keyword>
<dbReference type="OrthoDB" id="9428839at2759"/>
<feature type="disulfide bond" evidence="8">
    <location>
        <begin position="162"/>
        <end position="199"/>
    </location>
</feature>
<organism evidence="12 13">
    <name type="scientific">Cynoglossus semilaevis</name>
    <name type="common">Tongue sole</name>
    <dbReference type="NCBI Taxonomy" id="244447"/>
    <lineage>
        <taxon>Eukaryota</taxon>
        <taxon>Metazoa</taxon>
        <taxon>Chordata</taxon>
        <taxon>Craniata</taxon>
        <taxon>Vertebrata</taxon>
        <taxon>Euteleostomi</taxon>
        <taxon>Actinopterygii</taxon>
        <taxon>Neopterygii</taxon>
        <taxon>Teleostei</taxon>
        <taxon>Neoteleostei</taxon>
        <taxon>Acanthomorphata</taxon>
        <taxon>Carangaria</taxon>
        <taxon>Pleuronectiformes</taxon>
        <taxon>Pleuronectoidei</taxon>
        <taxon>Cynoglossidae</taxon>
        <taxon>Cynoglossinae</taxon>
        <taxon>Cynoglossus</taxon>
    </lineage>
</organism>
<dbReference type="Gene3D" id="2.40.160.110">
    <property type="match status" value="1"/>
</dbReference>
<keyword evidence="4" id="KW-0967">Endosome</keyword>
<dbReference type="PROSITE" id="PS51407">
    <property type="entry name" value="LAMP_3"/>
    <property type="match status" value="1"/>
</dbReference>
<dbReference type="OMA" id="GPEVECW"/>
<keyword evidence="7" id="KW-0325">Glycoprotein</keyword>
<comment type="similarity">
    <text evidence="8">Belongs to the LAMP family.</text>
</comment>
<evidence type="ECO:0000256" key="10">
    <source>
        <dbReference type="SAM" id="SignalP"/>
    </source>
</evidence>
<evidence type="ECO:0000313" key="12">
    <source>
        <dbReference type="Ensembl" id="ENSCSEP00000030444.1"/>
    </source>
</evidence>
<dbReference type="GO" id="GO:0005765">
    <property type="term" value="C:lysosomal membrane"/>
    <property type="evidence" value="ECO:0007669"/>
    <property type="project" value="UniProtKB-SubCell"/>
</dbReference>
<dbReference type="InParanoid" id="A0A3P8WUL5"/>
<evidence type="ECO:0000259" key="11">
    <source>
        <dbReference type="Pfam" id="PF01299"/>
    </source>
</evidence>
<dbReference type="STRING" id="244447.ENSCSEP00000030444"/>
<sequence length="242" mass="27157">MKLGGHTEGWWIFFLAATIPGFHLQRIHSPVYQSILQSFETLPPTGTYTLRKADGTTCVKITMGVQYVIYEKKTWYYSLDPSRIRTDGHCGKEEAVLSLTLSDNAAFLQFTIAKDKNVVYIAKLTAHLSPFPVCHGCANKTYFGLLDHSKLFIAAHGGTFKCKSENVLLMSSEMKLRLVPLQIQAFTLPTGPHGNDVECLADYNKRITSVALVAIAVGVALMVVLIFLLRRDHQYLQEYQRI</sequence>
<evidence type="ECO:0000256" key="5">
    <source>
        <dbReference type="ARBA" id="ARBA00022989"/>
    </source>
</evidence>
<evidence type="ECO:0000256" key="3">
    <source>
        <dbReference type="ARBA" id="ARBA00022729"/>
    </source>
</evidence>
<keyword evidence="8" id="KW-1015">Disulfide bond</keyword>
<name>A0A3P8WUL5_CYNSE</name>
<evidence type="ECO:0000313" key="13">
    <source>
        <dbReference type="Proteomes" id="UP000265120"/>
    </source>
</evidence>
<comment type="subcellular location">
    <subcellularLocation>
        <location evidence="1">Endosome membrane</location>
        <topology evidence="1">Single-pass type I membrane protein</topology>
    </subcellularLocation>
    <subcellularLocation>
        <location evidence="8">Lysosome membrane</location>
        <topology evidence="8">Single-pass type I membrane protein</topology>
    </subcellularLocation>
</comment>
<keyword evidence="13" id="KW-1185">Reference proteome</keyword>
<evidence type="ECO:0000256" key="7">
    <source>
        <dbReference type="ARBA" id="ARBA00023180"/>
    </source>
</evidence>
<evidence type="ECO:0000256" key="6">
    <source>
        <dbReference type="ARBA" id="ARBA00023136"/>
    </source>
</evidence>
<evidence type="ECO:0000256" key="8">
    <source>
        <dbReference type="PROSITE-ProRule" id="PRU00740"/>
    </source>
</evidence>
<evidence type="ECO:0000256" key="2">
    <source>
        <dbReference type="ARBA" id="ARBA00022692"/>
    </source>
</evidence>
<evidence type="ECO:0000256" key="4">
    <source>
        <dbReference type="ARBA" id="ARBA00022753"/>
    </source>
</evidence>
<feature type="domain" description="Lysosome-associated membrane glycoprotein 2-like luminal" evidence="11">
    <location>
        <begin position="44"/>
        <end position="188"/>
    </location>
</feature>
<reference evidence="12" key="3">
    <citation type="submission" date="2025-09" db="UniProtKB">
        <authorList>
            <consortium name="Ensembl"/>
        </authorList>
    </citation>
    <scope>IDENTIFICATION</scope>
</reference>
<dbReference type="Ensembl" id="ENSCSET00000030849.1">
    <property type="protein sequence ID" value="ENSCSEP00000030444.1"/>
    <property type="gene ID" value="ENSCSEG00000019497.1"/>
</dbReference>
<feature type="transmembrane region" description="Helical" evidence="9">
    <location>
        <begin position="207"/>
        <end position="229"/>
    </location>
</feature>
<dbReference type="CTD" id="27074"/>
<proteinExistence type="inferred from homology"/>
<dbReference type="InterPro" id="IPR002000">
    <property type="entry name" value="Lysosome-assoc_membr_glycop"/>
</dbReference>
<evidence type="ECO:0000256" key="9">
    <source>
        <dbReference type="SAM" id="Phobius"/>
    </source>
</evidence>